<dbReference type="AlphaFoldDB" id="A0A1R1XME1"/>
<accession>A0A1R1XME1</accession>
<evidence type="ECO:0000256" key="1">
    <source>
        <dbReference type="ARBA" id="ARBA00004434"/>
    </source>
</evidence>
<dbReference type="Pfam" id="PF05365">
    <property type="entry name" value="UCR_UQCRX_QCR9"/>
    <property type="match status" value="1"/>
</dbReference>
<keyword evidence="3 12" id="KW-0813">Transport</keyword>
<keyword evidence="9 12" id="KW-0496">Mitochondrion</keyword>
<evidence type="ECO:0000256" key="5">
    <source>
        <dbReference type="ARBA" id="ARBA00022692"/>
    </source>
</evidence>
<comment type="subcellular location">
    <subcellularLocation>
        <location evidence="1 12">Mitochondrion inner membrane</location>
        <topology evidence="1 12">Single-pass membrane protein</topology>
    </subcellularLocation>
</comment>
<evidence type="ECO:0000256" key="2">
    <source>
        <dbReference type="ARBA" id="ARBA00007856"/>
    </source>
</evidence>
<dbReference type="InterPro" id="IPR008027">
    <property type="entry name" value="QCR9"/>
</dbReference>
<comment type="caution">
    <text evidence="13">The sequence shown here is derived from an EMBL/GenBank/DDBJ whole genome shotgun (WGS) entry which is preliminary data.</text>
</comment>
<dbReference type="EMBL" id="LSSN01002549">
    <property type="protein sequence ID" value="OMJ15801.1"/>
    <property type="molecule type" value="Genomic_DNA"/>
</dbReference>
<dbReference type="InterPro" id="IPR036656">
    <property type="entry name" value="QCR9_sf"/>
</dbReference>
<comment type="similarity">
    <text evidence="2 12">Belongs to the UQCR10/QCR9 family.</text>
</comment>
<evidence type="ECO:0000256" key="3">
    <source>
        <dbReference type="ARBA" id="ARBA00022448"/>
    </source>
</evidence>
<proteinExistence type="inferred from homology"/>
<evidence type="ECO:0000256" key="11">
    <source>
        <dbReference type="ARBA" id="ARBA00044247"/>
    </source>
</evidence>
<keyword evidence="5 12" id="KW-0812">Transmembrane</keyword>
<dbReference type="GO" id="GO:0045275">
    <property type="term" value="C:respiratory chain complex III"/>
    <property type="evidence" value="ECO:0007669"/>
    <property type="project" value="UniProtKB-UniRule"/>
</dbReference>
<keyword evidence="10 12" id="KW-0472">Membrane</keyword>
<evidence type="ECO:0000256" key="6">
    <source>
        <dbReference type="ARBA" id="ARBA00022792"/>
    </source>
</evidence>
<protein>
    <recommendedName>
        <fullName evidence="11 12">Complex III subunit 9</fullName>
    </recommendedName>
</protein>
<gene>
    <name evidence="13" type="ORF">AYI70_g7016</name>
</gene>
<reference evidence="13 14" key="1">
    <citation type="submission" date="2017-01" db="EMBL/GenBank/DDBJ databases">
        <authorList>
            <person name="Mah S.A."/>
            <person name="Swanson W.J."/>
            <person name="Moy G.W."/>
            <person name="Vacquier V.D."/>
        </authorList>
    </citation>
    <scope>NUCLEOTIDE SEQUENCE [LARGE SCALE GENOMIC DNA]</scope>
    <source>
        <strain evidence="13 14">GSMNP</strain>
    </source>
</reference>
<keyword evidence="8 12" id="KW-1133">Transmembrane helix</keyword>
<keyword evidence="6 12" id="KW-0999">Mitochondrion inner membrane</keyword>
<evidence type="ECO:0000256" key="10">
    <source>
        <dbReference type="ARBA" id="ARBA00023136"/>
    </source>
</evidence>
<evidence type="ECO:0000313" key="14">
    <source>
        <dbReference type="Proteomes" id="UP000187283"/>
    </source>
</evidence>
<evidence type="ECO:0000256" key="7">
    <source>
        <dbReference type="ARBA" id="ARBA00022982"/>
    </source>
</evidence>
<dbReference type="GO" id="GO:0006122">
    <property type="term" value="P:mitochondrial electron transport, ubiquinol to cytochrome c"/>
    <property type="evidence" value="ECO:0007669"/>
    <property type="project" value="UniProtKB-UniRule"/>
</dbReference>
<dbReference type="Proteomes" id="UP000187283">
    <property type="component" value="Unassembled WGS sequence"/>
</dbReference>
<dbReference type="SUPFAM" id="SSF81514">
    <property type="entry name" value="Subunit X (non-heme 7 kDa protein) of cytochrome bc1 complex (Ubiquinol-cytochrome c reductase)"/>
    <property type="match status" value="1"/>
</dbReference>
<keyword evidence="7 12" id="KW-0249">Electron transport</keyword>
<dbReference type="STRING" id="133412.A0A1R1XME1"/>
<dbReference type="OrthoDB" id="275534at2759"/>
<evidence type="ECO:0000256" key="4">
    <source>
        <dbReference type="ARBA" id="ARBA00022660"/>
    </source>
</evidence>
<evidence type="ECO:0000256" key="12">
    <source>
        <dbReference type="RuleBase" id="RU368056"/>
    </source>
</evidence>
<dbReference type="Gene3D" id="1.20.5.260">
    <property type="entry name" value="Cytochrome b-c1 complex subunit 9"/>
    <property type="match status" value="1"/>
</dbReference>
<comment type="function">
    <text evidence="12">Component of the ubiquinol-cytochrome c oxidoreductase, a multisubunit transmembrane complex that is part of the mitochondrial electron transport chain which drives oxidative phosphorylation. The complex plays an important role in the uptake of multiple carbon sources present in different host niches.</text>
</comment>
<sequence>MARLNTSPITRMIYNTFMKRESTYFTTVVVTGFAFSYYFNTTFDKFWDATHTTQWKDVKHRFIKDSE</sequence>
<comment type="subunit">
    <text evidence="12">Component of the ubiquinol-cytochrome c oxidoreductase (cytochrome b-c1 complex, complex III, CIII), a multisubunit enzyme composed of 3 respiratory subunits cytochrome b, cytochrome c1 and Rieske protein, 2 core protein subunits, and additional low-molecular weight protein subunits.</text>
</comment>
<evidence type="ECO:0000256" key="9">
    <source>
        <dbReference type="ARBA" id="ARBA00023128"/>
    </source>
</evidence>
<evidence type="ECO:0000313" key="13">
    <source>
        <dbReference type="EMBL" id="OMJ15801.1"/>
    </source>
</evidence>
<organism evidence="13 14">
    <name type="scientific">Smittium culicis</name>
    <dbReference type="NCBI Taxonomy" id="133412"/>
    <lineage>
        <taxon>Eukaryota</taxon>
        <taxon>Fungi</taxon>
        <taxon>Fungi incertae sedis</taxon>
        <taxon>Zoopagomycota</taxon>
        <taxon>Kickxellomycotina</taxon>
        <taxon>Harpellomycetes</taxon>
        <taxon>Harpellales</taxon>
        <taxon>Legeriomycetaceae</taxon>
        <taxon>Smittium</taxon>
    </lineage>
</organism>
<evidence type="ECO:0000256" key="8">
    <source>
        <dbReference type="ARBA" id="ARBA00022989"/>
    </source>
</evidence>
<keyword evidence="14" id="KW-1185">Reference proteome</keyword>
<dbReference type="GO" id="GO:0005743">
    <property type="term" value="C:mitochondrial inner membrane"/>
    <property type="evidence" value="ECO:0007669"/>
    <property type="project" value="UniProtKB-SubCell"/>
</dbReference>
<feature type="transmembrane region" description="Helical" evidence="12">
    <location>
        <begin position="21"/>
        <end position="39"/>
    </location>
</feature>
<keyword evidence="4 12" id="KW-0679">Respiratory chain</keyword>
<dbReference type="FunFam" id="1.20.5.260:FF:000001">
    <property type="entry name" value="Cytochrome b-c1 complex subunit 9"/>
    <property type="match status" value="1"/>
</dbReference>
<name>A0A1R1XME1_9FUNG</name>